<dbReference type="InterPro" id="IPR002471">
    <property type="entry name" value="Pept_S9_AS"/>
</dbReference>
<accession>A0A916JH83</accession>
<name>A0A916JH83_9BACT</name>
<gene>
    <name evidence="5" type="ORF">DYBT9275_05230</name>
</gene>
<dbReference type="Gene3D" id="3.40.50.1820">
    <property type="entry name" value="alpha/beta hydrolase"/>
    <property type="match status" value="1"/>
</dbReference>
<dbReference type="AlphaFoldDB" id="A0A916JH83"/>
<feature type="signal peptide" evidence="3">
    <location>
        <begin position="1"/>
        <end position="19"/>
    </location>
</feature>
<organism evidence="5 6">
    <name type="scientific">Dyadobacter helix</name>
    <dbReference type="NCBI Taxonomy" id="2822344"/>
    <lineage>
        <taxon>Bacteria</taxon>
        <taxon>Pseudomonadati</taxon>
        <taxon>Bacteroidota</taxon>
        <taxon>Cytophagia</taxon>
        <taxon>Cytophagales</taxon>
        <taxon>Spirosomataceae</taxon>
        <taxon>Dyadobacter</taxon>
    </lineage>
</organism>
<dbReference type="RefSeq" id="WP_215241454.1">
    <property type="nucleotide sequence ID" value="NZ_CAJRAF010000002.1"/>
</dbReference>
<keyword evidence="3" id="KW-0732">Signal</keyword>
<dbReference type="GO" id="GO:0006508">
    <property type="term" value="P:proteolysis"/>
    <property type="evidence" value="ECO:0007669"/>
    <property type="project" value="InterPro"/>
</dbReference>
<keyword evidence="1" id="KW-0378">Hydrolase</keyword>
<evidence type="ECO:0000259" key="4">
    <source>
        <dbReference type="Pfam" id="PF12146"/>
    </source>
</evidence>
<evidence type="ECO:0000256" key="3">
    <source>
        <dbReference type="SAM" id="SignalP"/>
    </source>
</evidence>
<dbReference type="EMBL" id="CAJRAF010000002">
    <property type="protein sequence ID" value="CAG5012702.1"/>
    <property type="molecule type" value="Genomic_DNA"/>
</dbReference>
<dbReference type="InterPro" id="IPR022742">
    <property type="entry name" value="Hydrolase_4"/>
</dbReference>
<evidence type="ECO:0000256" key="2">
    <source>
        <dbReference type="SAM" id="MobiDB-lite"/>
    </source>
</evidence>
<reference evidence="5" key="1">
    <citation type="submission" date="2021-04" db="EMBL/GenBank/DDBJ databases">
        <authorList>
            <person name="Rodrigo-Torres L."/>
            <person name="Arahal R. D."/>
            <person name="Lucena T."/>
        </authorList>
    </citation>
    <scope>NUCLEOTIDE SEQUENCE</scope>
    <source>
        <strain evidence="5">CECT 9275</strain>
    </source>
</reference>
<feature type="chain" id="PRO_5038139497" description="Serine aminopeptidase S33 domain-containing protein" evidence="3">
    <location>
        <begin position="20"/>
        <end position="464"/>
    </location>
</feature>
<proteinExistence type="predicted"/>
<dbReference type="Proteomes" id="UP000680038">
    <property type="component" value="Unassembled WGS sequence"/>
</dbReference>
<dbReference type="SUPFAM" id="SSF53474">
    <property type="entry name" value="alpha/beta-Hydrolases"/>
    <property type="match status" value="1"/>
</dbReference>
<feature type="domain" description="Serine aminopeptidase S33" evidence="4">
    <location>
        <begin position="190"/>
        <end position="428"/>
    </location>
</feature>
<evidence type="ECO:0000256" key="1">
    <source>
        <dbReference type="ARBA" id="ARBA00022801"/>
    </source>
</evidence>
<evidence type="ECO:0000313" key="5">
    <source>
        <dbReference type="EMBL" id="CAG5012702.1"/>
    </source>
</evidence>
<dbReference type="Pfam" id="PF12146">
    <property type="entry name" value="Hydrolase_4"/>
    <property type="match status" value="1"/>
</dbReference>
<evidence type="ECO:0000313" key="6">
    <source>
        <dbReference type="Proteomes" id="UP000680038"/>
    </source>
</evidence>
<comment type="caution">
    <text evidence="5">The sequence shown here is derived from an EMBL/GenBank/DDBJ whole genome shotgun (WGS) entry which is preliminary data.</text>
</comment>
<dbReference type="GO" id="GO:0052689">
    <property type="term" value="F:carboxylic ester hydrolase activity"/>
    <property type="evidence" value="ECO:0007669"/>
    <property type="project" value="TreeGrafter"/>
</dbReference>
<dbReference type="PROSITE" id="PS00708">
    <property type="entry name" value="PRO_ENDOPEP_SER"/>
    <property type="match status" value="1"/>
</dbReference>
<dbReference type="GO" id="GO:0004252">
    <property type="term" value="F:serine-type endopeptidase activity"/>
    <property type="evidence" value="ECO:0007669"/>
    <property type="project" value="InterPro"/>
</dbReference>
<dbReference type="PANTHER" id="PTHR43265">
    <property type="entry name" value="ESTERASE ESTD"/>
    <property type="match status" value="1"/>
</dbReference>
<feature type="region of interest" description="Disordered" evidence="2">
    <location>
        <begin position="112"/>
        <end position="134"/>
    </location>
</feature>
<keyword evidence="6" id="KW-1185">Reference proteome</keyword>
<dbReference type="InterPro" id="IPR029058">
    <property type="entry name" value="AB_hydrolase_fold"/>
</dbReference>
<dbReference type="PANTHER" id="PTHR43265:SF1">
    <property type="entry name" value="ESTERASE ESTD"/>
    <property type="match status" value="1"/>
</dbReference>
<dbReference type="InterPro" id="IPR053145">
    <property type="entry name" value="AB_hydrolase_Est10"/>
</dbReference>
<protein>
    <recommendedName>
        <fullName evidence="4">Serine aminopeptidase S33 domain-containing protein</fullName>
    </recommendedName>
</protein>
<sequence length="464" mass="50297">MKKILFSVIAFLGSLTLFAQNISGDWQGILKVPGGQLRLVIHITGEGDGYSATMDSPDQNAKGFPVSSISCKDSVLTFSISNIGASYTGKLGKDHVFVGTFSQGGQPFPLDLTRGSAEKDKPRRPQTPFPPFPYLSEQVRFDNKTAGNSLAGTLTIPKGEGKFPAVILISGSGAQNRDEEIFEHKPFLVLADHLTQNGIAVLRYDDRGVGASTGDISLATSKDFASDVRAALAYLQTRKEINTDKIGLIGHSEGGLIAPMLASKSRDIAFIVLLAGPGLPGDELLLLQSRVMGKTAGVGTEQLESAGKLYRKAYDIVKQNQEPEPGKAPLKVHFEEFFFHSKQFADASQKAAYINQQVILLTSPWMNFFIQYDPVPALENVKCPVLALNGEKDVQVPPKENLPAIKTALLKAGNKDFEVKELPGLNHLFQEAGTGLPSEYGIIEQTFSPIALKEITSWITIHTR</sequence>